<organism evidence="6 7">
    <name type="scientific">Ideonella oryzae</name>
    <dbReference type="NCBI Taxonomy" id="2937441"/>
    <lineage>
        <taxon>Bacteria</taxon>
        <taxon>Pseudomonadati</taxon>
        <taxon>Pseudomonadota</taxon>
        <taxon>Betaproteobacteria</taxon>
        <taxon>Burkholderiales</taxon>
        <taxon>Sphaerotilaceae</taxon>
        <taxon>Ideonella</taxon>
    </lineage>
</organism>
<feature type="chain" id="PRO_5044975065" description="Flagella basal body P-ring formation protein FlgA" evidence="4">
    <location>
        <begin position="23"/>
        <end position="239"/>
    </location>
</feature>
<keyword evidence="4" id="KW-1005">Bacterial flagellum biogenesis</keyword>
<evidence type="ECO:0000256" key="1">
    <source>
        <dbReference type="ARBA" id="ARBA00004418"/>
    </source>
</evidence>
<keyword evidence="2 4" id="KW-0732">Signal</keyword>
<feature type="signal peptide" evidence="4">
    <location>
        <begin position="1"/>
        <end position="22"/>
    </location>
</feature>
<comment type="similarity">
    <text evidence="4">Belongs to the FlgA family.</text>
</comment>
<evidence type="ECO:0000313" key="6">
    <source>
        <dbReference type="EMBL" id="MCO5977078.1"/>
    </source>
</evidence>
<accession>A0ABT1BLR8</accession>
<keyword evidence="6" id="KW-0969">Cilium</keyword>
<dbReference type="InterPro" id="IPR013974">
    <property type="entry name" value="SAF"/>
</dbReference>
<feature type="domain" description="SAF" evidence="5">
    <location>
        <begin position="108"/>
        <end position="169"/>
    </location>
</feature>
<dbReference type="Gene3D" id="2.30.30.760">
    <property type="match status" value="1"/>
</dbReference>
<keyword evidence="6" id="KW-0282">Flagellum</keyword>
<comment type="subcellular location">
    <subcellularLocation>
        <location evidence="1 4">Periplasm</location>
    </subcellularLocation>
</comment>
<evidence type="ECO:0000256" key="2">
    <source>
        <dbReference type="ARBA" id="ARBA00022729"/>
    </source>
</evidence>
<dbReference type="SMART" id="SM00858">
    <property type="entry name" value="SAF"/>
    <property type="match status" value="1"/>
</dbReference>
<dbReference type="CDD" id="cd11614">
    <property type="entry name" value="SAF_CpaB_FlgA_like"/>
    <property type="match status" value="1"/>
</dbReference>
<evidence type="ECO:0000256" key="3">
    <source>
        <dbReference type="ARBA" id="ARBA00022764"/>
    </source>
</evidence>
<gene>
    <name evidence="6" type="primary">flgA</name>
    <name evidence="6" type="ORF">M0L44_10180</name>
</gene>
<proteinExistence type="inferred from homology"/>
<keyword evidence="3 4" id="KW-0574">Periplasm</keyword>
<dbReference type="NCBIfam" id="TIGR03170">
    <property type="entry name" value="flgA_cterm"/>
    <property type="match status" value="1"/>
</dbReference>
<evidence type="ECO:0000313" key="7">
    <source>
        <dbReference type="Proteomes" id="UP001204851"/>
    </source>
</evidence>
<sequence length="239" mass="24785">MRFLSGLSFGVMGCLLGSGAVAAPTLTARLEAAGRQAVAEEAARSGLQGVQVEATVVALPRTPMACDAPQIETVEARNPARLRLALVCPGATGAAARQLVQLRATLSAEVAVLVADAPANQPLGEQALELARRDISTVPDASSDLSQLATLSPRRPMHAGELVRTRMLAATLLVRRGDAVAILVRSGPVEVRNAGEALEAGREGQVLRVRNSATGRVIRARVLGEGMVEPVQVDTPSAP</sequence>
<evidence type="ECO:0000259" key="5">
    <source>
        <dbReference type="SMART" id="SM00858"/>
    </source>
</evidence>
<dbReference type="Proteomes" id="UP001204851">
    <property type="component" value="Unassembled WGS sequence"/>
</dbReference>
<dbReference type="PANTHER" id="PTHR36307">
    <property type="entry name" value="FLAGELLA BASAL BODY P-RING FORMATION PROTEIN FLGA"/>
    <property type="match status" value="1"/>
</dbReference>
<comment type="function">
    <text evidence="4">Involved in the assembly process of the P-ring formation. It may associate with FlgF on the rod constituting a structure essential for the P-ring assembly or may act as a modulator protein for the P-ring assembly.</text>
</comment>
<dbReference type="Pfam" id="PF13144">
    <property type="entry name" value="ChapFlgA"/>
    <property type="match status" value="1"/>
</dbReference>
<keyword evidence="6" id="KW-0966">Cell projection</keyword>
<evidence type="ECO:0000256" key="4">
    <source>
        <dbReference type="RuleBase" id="RU362063"/>
    </source>
</evidence>
<dbReference type="EMBL" id="JAMXMC010000005">
    <property type="protein sequence ID" value="MCO5977078.1"/>
    <property type="molecule type" value="Genomic_DNA"/>
</dbReference>
<name>A0ABT1BLR8_9BURK</name>
<dbReference type="InterPro" id="IPR017585">
    <property type="entry name" value="SAF_FlgA"/>
</dbReference>
<keyword evidence="7" id="KW-1185">Reference proteome</keyword>
<dbReference type="InterPro" id="IPR039246">
    <property type="entry name" value="Flagellar_FlgA"/>
</dbReference>
<dbReference type="PANTHER" id="PTHR36307:SF1">
    <property type="entry name" value="FLAGELLA BASAL BODY P-RING FORMATION PROTEIN FLGA"/>
    <property type="match status" value="1"/>
</dbReference>
<comment type="caution">
    <text evidence="6">The sequence shown here is derived from an EMBL/GenBank/DDBJ whole genome shotgun (WGS) entry which is preliminary data.</text>
</comment>
<protein>
    <recommendedName>
        <fullName evidence="4">Flagella basal body P-ring formation protein FlgA</fullName>
    </recommendedName>
</protein>
<reference evidence="6 7" key="1">
    <citation type="submission" date="2022-06" db="EMBL/GenBank/DDBJ databases">
        <title>Ideonella sp. NS12-5 Genome sequencing and assembly.</title>
        <authorList>
            <person name="Jung Y."/>
        </authorList>
    </citation>
    <scope>NUCLEOTIDE SEQUENCE [LARGE SCALE GENOMIC DNA]</scope>
    <source>
        <strain evidence="6 7">NS12-5</strain>
    </source>
</reference>